<evidence type="ECO:0000313" key="3">
    <source>
        <dbReference type="Proteomes" id="UP000032160"/>
    </source>
</evidence>
<proteinExistence type="predicted"/>
<dbReference type="EMBL" id="HG966617">
    <property type="protein sequence ID" value="CDO58323.1"/>
    <property type="molecule type" value="Genomic_DNA"/>
</dbReference>
<dbReference type="AlphaFoldDB" id="X5M600"/>
<reference evidence="2 3" key="1">
    <citation type="journal article" date="2014" name="Front. Genet.">
        <title>Genome and metabolic network of "Candidatus Phaeomarinobacter ectocarpi" Ec32, a new candidate genus of Alphaproteobacteria frequently associated with brown algae.</title>
        <authorList>
            <person name="Dittami S.M."/>
            <person name="Barbeyron T."/>
            <person name="Boyen C."/>
            <person name="Cambefort J."/>
            <person name="Collet G."/>
            <person name="Delage L."/>
            <person name="Gobet A."/>
            <person name="Groisillier A."/>
            <person name="Leblanc C."/>
            <person name="Michel G."/>
            <person name="Scornet D."/>
            <person name="Siegel A."/>
            <person name="Tapia J.E."/>
            <person name="Tonon T."/>
        </authorList>
    </citation>
    <scope>NUCLEOTIDE SEQUENCE [LARGE SCALE GENOMIC DNA]</scope>
    <source>
        <strain evidence="2 3">Ec32</strain>
    </source>
</reference>
<sequence>MTAFATMQQQMRDQTRLILTALTLLFFGMSSGAAIAQDETALSGANAVALVEKLHEGLEHLMTNAQTLGAEGASDYIAAVVDDTYNLPALTAQSVGPSAFRGYGSEEKAVVVAAYRAFVVSNYLSRFGKPLPISFETVGHSEGPRGSTIVETQLVRQSGDPVQLVYVVAASKDGRSGIADVQYNGVSEAARRRSELSSLARQGANVLADALTKKAAQIAADAE</sequence>
<dbReference type="InterPro" id="IPR008869">
    <property type="entry name" value="MlaC/ttg2D"/>
</dbReference>
<keyword evidence="1" id="KW-0732">Signal</keyword>
<feature type="chain" id="PRO_5004958177" evidence="1">
    <location>
        <begin position="37"/>
        <end position="223"/>
    </location>
</feature>
<dbReference type="Proteomes" id="UP000032160">
    <property type="component" value="Chromosome I"/>
</dbReference>
<organism evidence="2 3">
    <name type="scientific">Candidatus Phaeomarinibacter ectocarpi</name>
    <dbReference type="NCBI Taxonomy" id="1458461"/>
    <lineage>
        <taxon>Bacteria</taxon>
        <taxon>Pseudomonadati</taxon>
        <taxon>Pseudomonadota</taxon>
        <taxon>Alphaproteobacteria</taxon>
        <taxon>Hyphomicrobiales</taxon>
        <taxon>Parvibaculaceae</taxon>
        <taxon>Candidatus Phaeomarinibacter</taxon>
    </lineage>
</organism>
<dbReference type="HOGENOM" id="CLU_1238347_0_0_5"/>
<evidence type="ECO:0000313" key="2">
    <source>
        <dbReference type="EMBL" id="CDO58323.1"/>
    </source>
</evidence>
<evidence type="ECO:0000256" key="1">
    <source>
        <dbReference type="SAM" id="SignalP"/>
    </source>
</evidence>
<dbReference type="STRING" id="1458461.BN1012_Phect109"/>
<keyword evidence="3" id="KW-1185">Reference proteome</keyword>
<accession>X5M600</accession>
<gene>
    <name evidence="2" type="ORF">BN1012_Phect109</name>
</gene>
<protein>
    <submittedName>
        <fullName evidence="2">COG2854: ABC-type transport system involved in resistance to organic solvents, auxiliary component</fullName>
    </submittedName>
</protein>
<name>X5M600_9HYPH</name>
<dbReference type="Pfam" id="PF05494">
    <property type="entry name" value="MlaC"/>
    <property type="match status" value="1"/>
</dbReference>
<dbReference type="Gene3D" id="3.10.450.710">
    <property type="entry name" value="Tgt2/MlaC"/>
    <property type="match status" value="1"/>
</dbReference>
<feature type="signal peptide" evidence="1">
    <location>
        <begin position="1"/>
        <end position="36"/>
    </location>
</feature>
<dbReference type="InterPro" id="IPR042245">
    <property type="entry name" value="Tgt2/MlaC_sf"/>
</dbReference>
<dbReference type="KEGG" id="pect:BN1012_Phect109"/>